<evidence type="ECO:0000313" key="1">
    <source>
        <dbReference type="EMBL" id="MBO8460563.1"/>
    </source>
</evidence>
<sequence>MQKSIPYKLSIRIEADGFSFVLTQNGKLLLKRQLWCNKNELVNKLVAELQLQNLSDKLFDQVEVIIHSPKAQLIPQEIYRQEDETHWLQLKHKDKQYISSDTIDIYGCYNIFATDLKLYNAIKAVLPPHTVFKHALTELITQPINSNTCMRVYQGNKFIDICVIKEGKLLLANTITIENDADAAYWIMNVIEQLNLTIKTDNIEIQSETSSSLRNILNELLP</sequence>
<reference evidence="1" key="2">
    <citation type="journal article" date="2021" name="PeerJ">
        <title>Extensive microbial diversity within the chicken gut microbiome revealed by metagenomics and culture.</title>
        <authorList>
            <person name="Gilroy R."/>
            <person name="Ravi A."/>
            <person name="Getino M."/>
            <person name="Pursley I."/>
            <person name="Horton D.L."/>
            <person name="Alikhan N.F."/>
            <person name="Baker D."/>
            <person name="Gharbi K."/>
            <person name="Hall N."/>
            <person name="Watson M."/>
            <person name="Adriaenssens E.M."/>
            <person name="Foster-Nyarko E."/>
            <person name="Jarju S."/>
            <person name="Secka A."/>
            <person name="Antonio M."/>
            <person name="Oren A."/>
            <person name="Chaudhuri R.R."/>
            <person name="La Ragione R."/>
            <person name="Hildebrand F."/>
            <person name="Pallen M.J."/>
        </authorList>
    </citation>
    <scope>NUCLEOTIDE SEQUENCE</scope>
    <source>
        <strain evidence="1">G3-3990</strain>
    </source>
</reference>
<protein>
    <submittedName>
        <fullName evidence="1">DUF3822 family protein</fullName>
    </submittedName>
</protein>
<comment type="caution">
    <text evidence="1">The sequence shown here is derived from an EMBL/GenBank/DDBJ whole genome shotgun (WGS) entry which is preliminary data.</text>
</comment>
<name>A0A9D9N548_9BACT</name>
<dbReference type="AlphaFoldDB" id="A0A9D9N548"/>
<dbReference type="Proteomes" id="UP000823641">
    <property type="component" value="Unassembled WGS sequence"/>
</dbReference>
<gene>
    <name evidence="1" type="ORF">IAA73_09550</name>
</gene>
<dbReference type="Pfam" id="PF12864">
    <property type="entry name" value="DUF3822"/>
    <property type="match status" value="1"/>
</dbReference>
<dbReference type="InterPro" id="IPR024213">
    <property type="entry name" value="DUF3822"/>
</dbReference>
<dbReference type="Gene3D" id="3.30.420.250">
    <property type="match status" value="1"/>
</dbReference>
<organism evidence="1 2">
    <name type="scientific">Candidatus Gallipaludibacter merdavium</name>
    <dbReference type="NCBI Taxonomy" id="2840839"/>
    <lineage>
        <taxon>Bacteria</taxon>
        <taxon>Pseudomonadati</taxon>
        <taxon>Bacteroidota</taxon>
        <taxon>Bacteroidia</taxon>
        <taxon>Bacteroidales</taxon>
        <taxon>Candidatus Gallipaludibacter</taxon>
    </lineage>
</organism>
<dbReference type="Gene3D" id="3.30.420.260">
    <property type="match status" value="1"/>
</dbReference>
<dbReference type="CDD" id="cd24013">
    <property type="entry name" value="ASKHA_ATPase_BT3980-like"/>
    <property type="match status" value="1"/>
</dbReference>
<accession>A0A9D9N548</accession>
<proteinExistence type="predicted"/>
<dbReference type="EMBL" id="JADIMG010000091">
    <property type="protein sequence ID" value="MBO8460563.1"/>
    <property type="molecule type" value="Genomic_DNA"/>
</dbReference>
<evidence type="ECO:0000313" key="2">
    <source>
        <dbReference type="Proteomes" id="UP000823641"/>
    </source>
</evidence>
<reference evidence="1" key="1">
    <citation type="submission" date="2020-10" db="EMBL/GenBank/DDBJ databases">
        <authorList>
            <person name="Gilroy R."/>
        </authorList>
    </citation>
    <scope>NUCLEOTIDE SEQUENCE</scope>
    <source>
        <strain evidence="1">G3-3990</strain>
    </source>
</reference>